<feature type="transmembrane region" description="Helical" evidence="1">
    <location>
        <begin position="226"/>
        <end position="244"/>
    </location>
</feature>
<feature type="transmembrane region" description="Helical" evidence="1">
    <location>
        <begin position="289"/>
        <end position="307"/>
    </location>
</feature>
<sequence length="483" mass="53552">MQQRLMEHVPKYIPVLALTLFLAFLSAYSHSALLISVGILLYILLVFLALNEQVIKAVLPIFLLVILFQDTLAINLELVSPSLGSFANYLDEVFLIIALSALAINFLSGKIIRGGTTFICLAALTGLGFISGLINEVPVSIALQGAFLVMKGLLYLFFFMNLTYTVYDLKRYVRWGKSLVGIVVVFAVVDLILGESYRQVLGITYMDDVQRGAIHSLSSLFMHPGIYGWFMVFAGMYALSVFVIKKDKRILLLASFLFFFAMLSFRFKVLMAILIILAVVYLLSGLKKSLTYLLPVAVVFFFVFLLTGEYIGDLTASTIDSYVTADIEDSARKALYLTAYEIGLTNFPFGEGFGRFGGFVSKENYSPVYYEYGINDTYGLSPDYPAFMTDTYWPNIAGELGFIGVGIVLVLYIYLAAKLLLNYAILPSDNLKIFVLFSGLVMVQALVESIGEPIFNGAPQNVFIFITVGIAFSILNSTRKASE</sequence>
<feature type="transmembrane region" description="Helical" evidence="1">
    <location>
        <begin position="86"/>
        <end position="107"/>
    </location>
</feature>
<feature type="transmembrane region" description="Helical" evidence="1">
    <location>
        <begin position="431"/>
        <end position="450"/>
    </location>
</feature>
<keyword evidence="1" id="KW-1133">Transmembrane helix</keyword>
<gene>
    <name evidence="2" type="ORF">HF394_02160</name>
</gene>
<feature type="transmembrane region" description="Helical" evidence="1">
    <location>
        <begin position="34"/>
        <end position="50"/>
    </location>
</feature>
<keyword evidence="1" id="KW-0812">Transmembrane</keyword>
<evidence type="ECO:0000256" key="1">
    <source>
        <dbReference type="SAM" id="Phobius"/>
    </source>
</evidence>
<feature type="transmembrane region" description="Helical" evidence="1">
    <location>
        <begin position="146"/>
        <end position="167"/>
    </location>
</feature>
<feature type="transmembrane region" description="Helical" evidence="1">
    <location>
        <begin position="462"/>
        <end position="478"/>
    </location>
</feature>
<feature type="transmembrane region" description="Helical" evidence="1">
    <location>
        <begin position="179"/>
        <end position="197"/>
    </location>
</feature>
<dbReference type="RefSeq" id="WP_036810256.1">
    <property type="nucleotide sequence ID" value="NZ_CP051177.1"/>
</dbReference>
<proteinExistence type="predicted"/>
<feature type="transmembrane region" description="Helical" evidence="1">
    <location>
        <begin position="12"/>
        <end position="28"/>
    </location>
</feature>
<feature type="transmembrane region" description="Helical" evidence="1">
    <location>
        <begin position="400"/>
        <end position="425"/>
    </location>
</feature>
<feature type="transmembrane region" description="Helical" evidence="1">
    <location>
        <begin position="114"/>
        <end position="134"/>
    </location>
</feature>
<dbReference type="AlphaFoldDB" id="A0A7H8Q699"/>
<keyword evidence="3" id="KW-1185">Reference proteome</keyword>
<reference evidence="3" key="1">
    <citation type="submission" date="2020-06" db="EMBL/GenBank/DDBJ databases">
        <title>Isolation of Planomicrobium glaciei.</title>
        <authorList>
            <person name="Malisova L."/>
            <person name="Safrankova R."/>
            <person name="Jakubu V."/>
            <person name="Spanelova P."/>
        </authorList>
    </citation>
    <scope>NUCLEOTIDE SEQUENCE [LARGE SCALE GENOMIC DNA]</scope>
    <source>
        <strain evidence="3">NRL-ATB46093</strain>
    </source>
</reference>
<organism evidence="2 3">
    <name type="scientific">Planococcus glaciei</name>
    <dbReference type="NCBI Taxonomy" id="459472"/>
    <lineage>
        <taxon>Bacteria</taxon>
        <taxon>Bacillati</taxon>
        <taxon>Bacillota</taxon>
        <taxon>Bacilli</taxon>
        <taxon>Bacillales</taxon>
        <taxon>Caryophanaceae</taxon>
        <taxon>Planococcus</taxon>
    </lineage>
</organism>
<evidence type="ECO:0000313" key="2">
    <source>
        <dbReference type="EMBL" id="QKX49478.1"/>
    </source>
</evidence>
<keyword evidence="1" id="KW-0472">Membrane</keyword>
<protein>
    <recommendedName>
        <fullName evidence="4">O-antigen ligase domain-containing protein</fullName>
    </recommendedName>
</protein>
<evidence type="ECO:0008006" key="4">
    <source>
        <dbReference type="Google" id="ProtNLM"/>
    </source>
</evidence>
<name>A0A7H8Q699_9BACL</name>
<feature type="transmembrane region" description="Helical" evidence="1">
    <location>
        <begin position="256"/>
        <end position="283"/>
    </location>
</feature>
<accession>A0A7H8Q699</accession>
<dbReference type="Proteomes" id="UP000509222">
    <property type="component" value="Chromosome"/>
</dbReference>
<dbReference type="EMBL" id="CP051177">
    <property type="protein sequence ID" value="QKX49478.1"/>
    <property type="molecule type" value="Genomic_DNA"/>
</dbReference>
<feature type="transmembrane region" description="Helical" evidence="1">
    <location>
        <begin position="57"/>
        <end position="74"/>
    </location>
</feature>
<evidence type="ECO:0000313" key="3">
    <source>
        <dbReference type="Proteomes" id="UP000509222"/>
    </source>
</evidence>